<dbReference type="OrthoDB" id="418633at2759"/>
<evidence type="ECO:0000313" key="2">
    <source>
        <dbReference type="EMBL" id="CAI3975849.1"/>
    </source>
</evidence>
<dbReference type="EMBL" id="CAMXCT020000226">
    <property type="protein sequence ID" value="CAL1129224.1"/>
    <property type="molecule type" value="Genomic_DNA"/>
</dbReference>
<comment type="caution">
    <text evidence="2">The sequence shown here is derived from an EMBL/GenBank/DDBJ whole genome shotgun (WGS) entry which is preliminary data.</text>
</comment>
<evidence type="ECO:0000313" key="3">
    <source>
        <dbReference type="EMBL" id="CAL1129224.1"/>
    </source>
</evidence>
<name>A0A9P1BM37_9DINO</name>
<sequence>MVAANRVDALDLQGNWLDSAGHSIFVSESLEDQTLIAVLTPLVKHPDVKGRILRIEPPEEDSWHWRIGKARLEYVDTQRQRLVWVTRDGLKRNVWIRSYPGYTDGAALDSPFIGEEGADIEAFPWLLNNSSLDPWLPLDVPRDILYDGARVAALLDIRQMIGARSEPQERLTHILMDHDLHPARQGGDYLIPNIQSPLWQTLNVSETTRQSLLQRISQIPSDALTQRISWSGDSSVWVGRHKISVRARDVRVLEERWVSHHKDERKPLEIARLLALYSIFDNPLSHRRSGLHLGLDPVIRRNSDFELFASPLNAAVPNGRFSSKWPHVEWRFGSIGSYPSVLEHLPVNSVLCINPPFTEAYLADVMARLPELKLRFRLRIAVPILEAPWRKKLQTALPVPQILKTYYDATAETPAEVLHPTLLWEDPRCPPRPSISEEESIGEEVLSSMQPQLAFHVGGMGGALAAMVLPVTAVQLSQGTSKETSPTLIPATATPLSLQEWPALEPVPKSAGKR</sequence>
<feature type="domain" description="PCIF1 WW" evidence="1">
    <location>
        <begin position="304"/>
        <end position="374"/>
    </location>
</feature>
<dbReference type="Pfam" id="PF12237">
    <property type="entry name" value="PCIF1_WW"/>
    <property type="match status" value="1"/>
</dbReference>
<dbReference type="AlphaFoldDB" id="A0A9P1BM37"/>
<dbReference type="Proteomes" id="UP001152797">
    <property type="component" value="Unassembled WGS sequence"/>
</dbReference>
<organism evidence="2">
    <name type="scientific">Cladocopium goreaui</name>
    <dbReference type="NCBI Taxonomy" id="2562237"/>
    <lineage>
        <taxon>Eukaryota</taxon>
        <taxon>Sar</taxon>
        <taxon>Alveolata</taxon>
        <taxon>Dinophyceae</taxon>
        <taxon>Suessiales</taxon>
        <taxon>Symbiodiniaceae</taxon>
        <taxon>Cladocopium</taxon>
    </lineage>
</organism>
<proteinExistence type="predicted"/>
<keyword evidence="4" id="KW-1185">Reference proteome</keyword>
<gene>
    <name evidence="2" type="ORF">C1SCF055_LOCUS4126</name>
</gene>
<evidence type="ECO:0000313" key="4">
    <source>
        <dbReference type="Proteomes" id="UP001152797"/>
    </source>
</evidence>
<reference evidence="2" key="1">
    <citation type="submission" date="2022-10" db="EMBL/GenBank/DDBJ databases">
        <authorList>
            <person name="Chen Y."/>
            <person name="Dougan E. K."/>
            <person name="Chan C."/>
            <person name="Rhodes N."/>
            <person name="Thang M."/>
        </authorList>
    </citation>
    <scope>NUCLEOTIDE SEQUENCE</scope>
</reference>
<dbReference type="EMBL" id="CAMXCT030000226">
    <property type="protein sequence ID" value="CAL4763161.1"/>
    <property type="molecule type" value="Genomic_DNA"/>
</dbReference>
<dbReference type="InterPro" id="IPR022035">
    <property type="entry name" value="PCIF1_WW"/>
</dbReference>
<accession>A0A9P1BM37</accession>
<protein>
    <recommendedName>
        <fullName evidence="1">PCIF1 WW domain-containing protein</fullName>
    </recommendedName>
</protein>
<reference evidence="3" key="2">
    <citation type="submission" date="2024-04" db="EMBL/GenBank/DDBJ databases">
        <authorList>
            <person name="Chen Y."/>
            <person name="Shah S."/>
            <person name="Dougan E. K."/>
            <person name="Thang M."/>
            <person name="Chan C."/>
        </authorList>
    </citation>
    <scope>NUCLEOTIDE SEQUENCE [LARGE SCALE GENOMIC DNA]</scope>
</reference>
<dbReference type="EMBL" id="CAMXCT010000226">
    <property type="protein sequence ID" value="CAI3975849.1"/>
    <property type="molecule type" value="Genomic_DNA"/>
</dbReference>
<evidence type="ECO:0000259" key="1">
    <source>
        <dbReference type="Pfam" id="PF12237"/>
    </source>
</evidence>